<evidence type="ECO:0000313" key="2">
    <source>
        <dbReference type="Proteomes" id="UP001054945"/>
    </source>
</evidence>
<reference evidence="1 2" key="1">
    <citation type="submission" date="2021-06" db="EMBL/GenBank/DDBJ databases">
        <title>Caerostris extrusa draft genome.</title>
        <authorList>
            <person name="Kono N."/>
            <person name="Arakawa K."/>
        </authorList>
    </citation>
    <scope>NUCLEOTIDE SEQUENCE [LARGE SCALE GENOMIC DNA]</scope>
</reference>
<dbReference type="AlphaFoldDB" id="A0AAV4VTT3"/>
<gene>
    <name evidence="1" type="ORF">CEXT_743281</name>
</gene>
<protein>
    <submittedName>
        <fullName evidence="1">Uncharacterized protein</fullName>
    </submittedName>
</protein>
<dbReference type="Proteomes" id="UP001054945">
    <property type="component" value="Unassembled WGS sequence"/>
</dbReference>
<name>A0AAV4VTT3_CAEEX</name>
<sequence>MRSTDASVGATDNSGQLRSRRVQFRIDALRHEVERACGVLTASREFDDTRLIHPFRISHLYSEGCMASIKALLIKLSEFGVFLFAQNSAGRQP</sequence>
<accession>A0AAV4VTT3</accession>
<dbReference type="EMBL" id="BPLR01015112">
    <property type="protein sequence ID" value="GIY73647.1"/>
    <property type="molecule type" value="Genomic_DNA"/>
</dbReference>
<proteinExistence type="predicted"/>
<comment type="caution">
    <text evidence="1">The sequence shown here is derived from an EMBL/GenBank/DDBJ whole genome shotgun (WGS) entry which is preliminary data.</text>
</comment>
<keyword evidence="2" id="KW-1185">Reference proteome</keyword>
<organism evidence="1 2">
    <name type="scientific">Caerostris extrusa</name>
    <name type="common">Bark spider</name>
    <name type="synonym">Caerostris bankana</name>
    <dbReference type="NCBI Taxonomy" id="172846"/>
    <lineage>
        <taxon>Eukaryota</taxon>
        <taxon>Metazoa</taxon>
        <taxon>Ecdysozoa</taxon>
        <taxon>Arthropoda</taxon>
        <taxon>Chelicerata</taxon>
        <taxon>Arachnida</taxon>
        <taxon>Araneae</taxon>
        <taxon>Araneomorphae</taxon>
        <taxon>Entelegynae</taxon>
        <taxon>Araneoidea</taxon>
        <taxon>Araneidae</taxon>
        <taxon>Caerostris</taxon>
    </lineage>
</organism>
<evidence type="ECO:0000313" key="1">
    <source>
        <dbReference type="EMBL" id="GIY73647.1"/>
    </source>
</evidence>